<comment type="caution">
    <text evidence="1">The sequence shown here is derived from an EMBL/GenBank/DDBJ whole genome shotgun (WGS) entry which is preliminary data.</text>
</comment>
<dbReference type="Proteomes" id="UP000031938">
    <property type="component" value="Unassembled WGS sequence"/>
</dbReference>
<dbReference type="STRING" id="889306.KP78_04900"/>
<gene>
    <name evidence="1" type="ORF">KP78_04900</name>
</gene>
<name>A0A0C2RPD9_9BACL</name>
<dbReference type="EMBL" id="JXRP01000006">
    <property type="protein sequence ID" value="KIL52120.1"/>
    <property type="molecule type" value="Genomic_DNA"/>
</dbReference>
<protein>
    <submittedName>
        <fullName evidence="1">Uncharacterized protein</fullName>
    </submittedName>
</protein>
<evidence type="ECO:0000313" key="2">
    <source>
        <dbReference type="Proteomes" id="UP000031938"/>
    </source>
</evidence>
<dbReference type="AlphaFoldDB" id="A0A0C2RPD9"/>
<organism evidence="1 2">
    <name type="scientific">Jeotgalibacillus soli</name>
    <dbReference type="NCBI Taxonomy" id="889306"/>
    <lineage>
        <taxon>Bacteria</taxon>
        <taxon>Bacillati</taxon>
        <taxon>Bacillota</taxon>
        <taxon>Bacilli</taxon>
        <taxon>Bacillales</taxon>
        <taxon>Caryophanaceae</taxon>
        <taxon>Jeotgalibacillus</taxon>
    </lineage>
</organism>
<proteinExistence type="predicted"/>
<sequence length="46" mass="5375">MSLSDEIGSLKRLAGSIFTNRNFYPSQQFREINNDNFVLSLFIFML</sequence>
<keyword evidence="2" id="KW-1185">Reference proteome</keyword>
<evidence type="ECO:0000313" key="1">
    <source>
        <dbReference type="EMBL" id="KIL52120.1"/>
    </source>
</evidence>
<accession>A0A0C2RPD9</accession>
<reference evidence="1 2" key="1">
    <citation type="submission" date="2015-01" db="EMBL/GenBank/DDBJ databases">
        <title>Genome sequencing of Jeotgalibacillus soli.</title>
        <authorList>
            <person name="Goh K.M."/>
            <person name="Chan K.-G."/>
            <person name="Yaakop A.S."/>
            <person name="Ee R."/>
            <person name="Gan H.M."/>
            <person name="Chan C.S."/>
        </authorList>
    </citation>
    <scope>NUCLEOTIDE SEQUENCE [LARGE SCALE GENOMIC DNA]</scope>
    <source>
        <strain evidence="1 2">P9</strain>
    </source>
</reference>